<feature type="domain" description="ABM" evidence="1">
    <location>
        <begin position="13"/>
        <end position="88"/>
    </location>
</feature>
<dbReference type="Gene3D" id="3.30.70.100">
    <property type="match status" value="1"/>
</dbReference>
<dbReference type="SUPFAM" id="SSF54909">
    <property type="entry name" value="Dimeric alpha+beta barrel"/>
    <property type="match status" value="1"/>
</dbReference>
<dbReference type="GO" id="GO:0004497">
    <property type="term" value="F:monooxygenase activity"/>
    <property type="evidence" value="ECO:0007669"/>
    <property type="project" value="UniProtKB-KW"/>
</dbReference>
<dbReference type="EMBL" id="VIRS01000013">
    <property type="protein sequence ID" value="TQS43454.1"/>
    <property type="molecule type" value="Genomic_DNA"/>
</dbReference>
<dbReference type="InterPro" id="IPR011008">
    <property type="entry name" value="Dimeric_a/b-barrel"/>
</dbReference>
<name>A0A545AQ73_9ACTN</name>
<evidence type="ECO:0000259" key="1">
    <source>
        <dbReference type="Pfam" id="PF03992"/>
    </source>
</evidence>
<comment type="caution">
    <text evidence="2">The sequence shown here is derived from an EMBL/GenBank/DDBJ whole genome shotgun (WGS) entry which is preliminary data.</text>
</comment>
<organism evidence="2 3">
    <name type="scientific">Cryptosporangium phraense</name>
    <dbReference type="NCBI Taxonomy" id="2593070"/>
    <lineage>
        <taxon>Bacteria</taxon>
        <taxon>Bacillati</taxon>
        <taxon>Actinomycetota</taxon>
        <taxon>Actinomycetes</taxon>
        <taxon>Cryptosporangiales</taxon>
        <taxon>Cryptosporangiaceae</taxon>
        <taxon>Cryptosporangium</taxon>
    </lineage>
</organism>
<dbReference type="Pfam" id="PF03992">
    <property type="entry name" value="ABM"/>
    <property type="match status" value="1"/>
</dbReference>
<dbReference type="AlphaFoldDB" id="A0A545AQ73"/>
<accession>A0A545AQ73</accession>
<dbReference type="OrthoDB" id="9798157at2"/>
<gene>
    <name evidence="2" type="ORF">FL583_19700</name>
</gene>
<reference evidence="2 3" key="1">
    <citation type="submission" date="2019-07" db="EMBL/GenBank/DDBJ databases">
        <title>Cryptosporangium phraense sp. nov., isolated from plant litter.</title>
        <authorList>
            <person name="Suriyachadkun C."/>
        </authorList>
    </citation>
    <scope>NUCLEOTIDE SEQUENCE [LARGE SCALE GENOMIC DNA]</scope>
    <source>
        <strain evidence="2 3">A-T 5661</strain>
    </source>
</reference>
<dbReference type="InterPro" id="IPR007138">
    <property type="entry name" value="ABM_dom"/>
</dbReference>
<proteinExistence type="predicted"/>
<evidence type="ECO:0000313" key="3">
    <source>
        <dbReference type="Proteomes" id="UP000317982"/>
    </source>
</evidence>
<sequence length="107" mass="11912">MSRRDIRCYREGMILEIAAITVKPGNEKDFVDAHVTAFAANAPVAEMLSVRVTQGVETPTNFVLLVEWTDLAAHERYRETEDWARWRAAIAPHVAGPAAVQHVEVVA</sequence>
<dbReference type="Proteomes" id="UP000317982">
    <property type="component" value="Unassembled WGS sequence"/>
</dbReference>
<keyword evidence="3" id="KW-1185">Reference proteome</keyword>
<keyword evidence="2" id="KW-0560">Oxidoreductase</keyword>
<evidence type="ECO:0000313" key="2">
    <source>
        <dbReference type="EMBL" id="TQS43454.1"/>
    </source>
</evidence>
<dbReference type="InParanoid" id="A0A545AQ73"/>
<keyword evidence="2" id="KW-0503">Monooxygenase</keyword>
<protein>
    <submittedName>
        <fullName evidence="2">Antibiotic biosynthesis monooxygenase</fullName>
    </submittedName>
</protein>